<dbReference type="EMBL" id="ML976990">
    <property type="protein sequence ID" value="KAF1957138.1"/>
    <property type="molecule type" value="Genomic_DNA"/>
</dbReference>
<accession>A0A6A5TXI2</accession>
<gene>
    <name evidence="4" type="ORF">CC80DRAFT_535069</name>
</gene>
<feature type="region of interest" description="Disordered" evidence="2">
    <location>
        <begin position="240"/>
        <end position="274"/>
    </location>
</feature>
<keyword evidence="1" id="KW-0862">Zinc</keyword>
<dbReference type="OrthoDB" id="5355510at2759"/>
<proteinExistence type="predicted"/>
<feature type="compositionally biased region" description="Polar residues" evidence="2">
    <location>
        <begin position="441"/>
        <end position="454"/>
    </location>
</feature>
<dbReference type="InterPro" id="IPR000571">
    <property type="entry name" value="Znf_CCCH"/>
</dbReference>
<evidence type="ECO:0000313" key="5">
    <source>
        <dbReference type="Proteomes" id="UP000800035"/>
    </source>
</evidence>
<evidence type="ECO:0000259" key="3">
    <source>
        <dbReference type="PROSITE" id="PS50103"/>
    </source>
</evidence>
<name>A0A6A5TXI2_9PLEO</name>
<feature type="compositionally biased region" description="Acidic residues" evidence="2">
    <location>
        <begin position="251"/>
        <end position="267"/>
    </location>
</feature>
<feature type="zinc finger region" description="C3H1-type" evidence="1">
    <location>
        <begin position="183"/>
        <end position="212"/>
    </location>
</feature>
<evidence type="ECO:0000256" key="1">
    <source>
        <dbReference type="PROSITE-ProRule" id="PRU00723"/>
    </source>
</evidence>
<feature type="region of interest" description="Disordered" evidence="2">
    <location>
        <begin position="329"/>
        <end position="348"/>
    </location>
</feature>
<keyword evidence="1" id="KW-0479">Metal-binding</keyword>
<dbReference type="AlphaFoldDB" id="A0A6A5TXI2"/>
<feature type="compositionally biased region" description="Low complexity" evidence="2">
    <location>
        <begin position="337"/>
        <end position="348"/>
    </location>
</feature>
<feature type="region of interest" description="Disordered" evidence="2">
    <location>
        <begin position="358"/>
        <end position="387"/>
    </location>
</feature>
<protein>
    <recommendedName>
        <fullName evidence="3">C3H1-type domain-containing protein</fullName>
    </recommendedName>
</protein>
<feature type="compositionally biased region" description="Basic and acidic residues" evidence="2">
    <location>
        <begin position="300"/>
        <end position="314"/>
    </location>
</feature>
<feature type="domain" description="C3H1-type" evidence="3">
    <location>
        <begin position="183"/>
        <end position="212"/>
    </location>
</feature>
<sequence length="534" mass="58563">MATLTQPTSDGKLRYYILRKPGHEMIPPTPVDQLPFQLQRVPRQLSHRQLSDEGWKLLDETSEPAMILPAVASSQATPFQTSSPPPPKALSKFRAPNHHVREAPQILEEAQNVKSRTVATPARKSWTSTTEVTSNALRAAVPSAASPSPRPQSLTDSFAEIYPKDAQRVGYRIPYPSGVEPDPSKKEYCTYWIRHGECDYMAQGCKYKHEMPPIDVLRKLGFRETPKWIKERKALDSGGKTWMQLRREQEKEEEDASNNEILDDESQSADPSKMRNAKLEAIFSARVAATNRNNAVERAVPGKEAQRMRVERPGSKKVASAPVMHDLIDLDAPNRPSSPQSSHCSAASIASSAGGEFAPSVASTVTSTHSVSSPSSPVQPTASAAAPAPVYQARLSKANNKKPQPSARRLSQISWSSDDEALKISKQQFSRRKAYPKRPNNAANTNNKQSTTPLKKSGLAQSKHVVPQKGREKQSTYANASQRNARMKMKNVGSGDGSDLQTQIAEHTCAARQMRGSRDAAHATAAVVSEPSLL</sequence>
<dbReference type="Proteomes" id="UP000800035">
    <property type="component" value="Unassembled WGS sequence"/>
</dbReference>
<organism evidence="4 5">
    <name type="scientific">Byssothecium circinans</name>
    <dbReference type="NCBI Taxonomy" id="147558"/>
    <lineage>
        <taxon>Eukaryota</taxon>
        <taxon>Fungi</taxon>
        <taxon>Dikarya</taxon>
        <taxon>Ascomycota</taxon>
        <taxon>Pezizomycotina</taxon>
        <taxon>Dothideomycetes</taxon>
        <taxon>Pleosporomycetidae</taxon>
        <taxon>Pleosporales</taxon>
        <taxon>Massarineae</taxon>
        <taxon>Massarinaceae</taxon>
        <taxon>Byssothecium</taxon>
    </lineage>
</organism>
<evidence type="ECO:0000256" key="2">
    <source>
        <dbReference type="SAM" id="MobiDB-lite"/>
    </source>
</evidence>
<keyword evidence="1" id="KW-0863">Zinc-finger</keyword>
<feature type="region of interest" description="Disordered" evidence="2">
    <location>
        <begin position="426"/>
        <end position="483"/>
    </location>
</feature>
<feature type="region of interest" description="Disordered" evidence="2">
    <location>
        <begin position="294"/>
        <end position="322"/>
    </location>
</feature>
<keyword evidence="5" id="KW-1185">Reference proteome</keyword>
<reference evidence="4" key="1">
    <citation type="journal article" date="2020" name="Stud. Mycol.">
        <title>101 Dothideomycetes genomes: a test case for predicting lifestyles and emergence of pathogens.</title>
        <authorList>
            <person name="Haridas S."/>
            <person name="Albert R."/>
            <person name="Binder M."/>
            <person name="Bloem J."/>
            <person name="Labutti K."/>
            <person name="Salamov A."/>
            <person name="Andreopoulos B."/>
            <person name="Baker S."/>
            <person name="Barry K."/>
            <person name="Bills G."/>
            <person name="Bluhm B."/>
            <person name="Cannon C."/>
            <person name="Castanera R."/>
            <person name="Culley D."/>
            <person name="Daum C."/>
            <person name="Ezra D."/>
            <person name="Gonzalez J."/>
            <person name="Henrissat B."/>
            <person name="Kuo A."/>
            <person name="Liang C."/>
            <person name="Lipzen A."/>
            <person name="Lutzoni F."/>
            <person name="Magnuson J."/>
            <person name="Mondo S."/>
            <person name="Nolan M."/>
            <person name="Ohm R."/>
            <person name="Pangilinan J."/>
            <person name="Park H.-J."/>
            <person name="Ramirez L."/>
            <person name="Alfaro M."/>
            <person name="Sun H."/>
            <person name="Tritt A."/>
            <person name="Yoshinaga Y."/>
            <person name="Zwiers L.-H."/>
            <person name="Turgeon B."/>
            <person name="Goodwin S."/>
            <person name="Spatafora J."/>
            <person name="Crous P."/>
            <person name="Grigoriev I."/>
        </authorList>
    </citation>
    <scope>NUCLEOTIDE SEQUENCE</scope>
    <source>
        <strain evidence="4">CBS 675.92</strain>
    </source>
</reference>
<evidence type="ECO:0000313" key="4">
    <source>
        <dbReference type="EMBL" id="KAF1957138.1"/>
    </source>
</evidence>
<dbReference type="PROSITE" id="PS50103">
    <property type="entry name" value="ZF_C3H1"/>
    <property type="match status" value="1"/>
</dbReference>
<dbReference type="GO" id="GO:0008270">
    <property type="term" value="F:zinc ion binding"/>
    <property type="evidence" value="ECO:0007669"/>
    <property type="project" value="UniProtKB-KW"/>
</dbReference>